<comment type="caution">
    <text evidence="2">The sequence shown here is derived from an EMBL/GenBank/DDBJ whole genome shotgun (WGS) entry which is preliminary data.</text>
</comment>
<keyword evidence="1" id="KW-1133">Transmembrane helix</keyword>
<feature type="transmembrane region" description="Helical" evidence="1">
    <location>
        <begin position="136"/>
        <end position="154"/>
    </location>
</feature>
<name>A0A919JSQ6_9ACTN</name>
<keyword evidence="1" id="KW-0812">Transmembrane</keyword>
<feature type="transmembrane region" description="Helical" evidence="1">
    <location>
        <begin position="63"/>
        <end position="85"/>
    </location>
</feature>
<keyword evidence="1" id="KW-0472">Membrane</keyword>
<dbReference type="Proteomes" id="UP000647172">
    <property type="component" value="Unassembled WGS sequence"/>
</dbReference>
<keyword evidence="3" id="KW-1185">Reference proteome</keyword>
<dbReference type="EMBL" id="BOMQ01000105">
    <property type="protein sequence ID" value="GIE54571.1"/>
    <property type="molecule type" value="Genomic_DNA"/>
</dbReference>
<proteinExistence type="predicted"/>
<gene>
    <name evidence="2" type="ORF">Ani05nite_81050</name>
</gene>
<feature type="transmembrane region" description="Helical" evidence="1">
    <location>
        <begin position="189"/>
        <end position="210"/>
    </location>
</feature>
<evidence type="ECO:0000256" key="1">
    <source>
        <dbReference type="SAM" id="Phobius"/>
    </source>
</evidence>
<sequence length="274" mass="29005">MPALPDAATLRRALRHPAVWSPPAIALLVLAAMPFNDGFYEFWVNFDPHGDGQQQEWVHTRHLFRSTSGLLCGHLLAVVAGAALSRRHRQAGALARAVPLGALLAAVTVAVAFPLARGLDTSRLPADDPVLLRELAAFPLYAAAGVGLGLLFAARGRRWRLVLPLLVLGWGVATLTGLLQDDTYRAWPWLLWTVPFVAAGTAIALAGLSMDVWAVPPVLVGDWGHSASTALLVSAGAYAVVLNAAAVLLRRRRRSGARAGGGRAGAEAESPPRL</sequence>
<organism evidence="2 3">
    <name type="scientific">Actinoplanes nipponensis</name>
    <dbReference type="NCBI Taxonomy" id="135950"/>
    <lineage>
        <taxon>Bacteria</taxon>
        <taxon>Bacillati</taxon>
        <taxon>Actinomycetota</taxon>
        <taxon>Actinomycetes</taxon>
        <taxon>Micromonosporales</taxon>
        <taxon>Micromonosporaceae</taxon>
        <taxon>Actinoplanes</taxon>
    </lineage>
</organism>
<feature type="transmembrane region" description="Helical" evidence="1">
    <location>
        <begin position="230"/>
        <end position="249"/>
    </location>
</feature>
<dbReference type="AlphaFoldDB" id="A0A919JSQ6"/>
<accession>A0A919JSQ6</accession>
<evidence type="ECO:0000313" key="2">
    <source>
        <dbReference type="EMBL" id="GIE54571.1"/>
    </source>
</evidence>
<feature type="transmembrane region" description="Helical" evidence="1">
    <location>
        <begin position="20"/>
        <end position="43"/>
    </location>
</feature>
<dbReference type="RefSeq" id="WP_203777507.1">
    <property type="nucleotide sequence ID" value="NZ_BOMQ01000105.1"/>
</dbReference>
<evidence type="ECO:0000313" key="3">
    <source>
        <dbReference type="Proteomes" id="UP000647172"/>
    </source>
</evidence>
<reference evidence="2" key="1">
    <citation type="submission" date="2021-01" db="EMBL/GenBank/DDBJ databases">
        <title>Whole genome shotgun sequence of Actinoplanes nipponensis NBRC 14063.</title>
        <authorList>
            <person name="Komaki H."/>
            <person name="Tamura T."/>
        </authorList>
    </citation>
    <scope>NUCLEOTIDE SEQUENCE</scope>
    <source>
        <strain evidence="2">NBRC 14063</strain>
    </source>
</reference>
<protein>
    <submittedName>
        <fullName evidence="2">Uncharacterized protein</fullName>
    </submittedName>
</protein>
<feature type="transmembrane region" description="Helical" evidence="1">
    <location>
        <begin position="97"/>
        <end position="116"/>
    </location>
</feature>